<feature type="coiled-coil region" evidence="1">
    <location>
        <begin position="5"/>
        <end position="32"/>
    </location>
</feature>
<comment type="caution">
    <text evidence="2">The sequence shown here is derived from an EMBL/GenBank/DDBJ whole genome shotgun (WGS) entry which is preliminary data.</text>
</comment>
<keyword evidence="3" id="KW-1185">Reference proteome</keyword>
<reference evidence="2" key="1">
    <citation type="submission" date="2021-01" db="EMBL/GenBank/DDBJ databases">
        <authorList>
            <consortium name="Genoscope - CEA"/>
            <person name="William W."/>
        </authorList>
    </citation>
    <scope>NUCLEOTIDE SEQUENCE</scope>
</reference>
<protein>
    <submittedName>
        <fullName evidence="2">Uncharacterized protein</fullName>
    </submittedName>
</protein>
<name>A0A8S1PAY0_9CILI</name>
<evidence type="ECO:0000313" key="3">
    <source>
        <dbReference type="Proteomes" id="UP000692954"/>
    </source>
</evidence>
<keyword evidence="1" id="KW-0175">Coiled coil</keyword>
<accession>A0A8S1PAY0</accession>
<dbReference type="EMBL" id="CAJJDN010000073">
    <property type="protein sequence ID" value="CAD8100296.1"/>
    <property type="molecule type" value="Genomic_DNA"/>
</dbReference>
<sequence>MNQTRSKVEQEISSLKEEIQKSQEKNQQQKDSIIYNLIKKKYIRVVIKFTGDQEIINRIGSRIGSQIKINDNLRDKMKELYQEIEKKNLEIENIKYSKDAQLIEMNKSEREWIDQINALENEIKKIKQDGKKIRSQLQLENQIKKKNFYFRRYKNLIKIQKIYLKIQIKKLRNYKLKKKEELKQLRELKKMHLQTQEMLFSKICKILLTFYQIKIL</sequence>
<evidence type="ECO:0000313" key="2">
    <source>
        <dbReference type="EMBL" id="CAD8100296.1"/>
    </source>
</evidence>
<gene>
    <name evidence="2" type="ORF">PSON_ATCC_30995.1.T0730175</name>
</gene>
<dbReference type="Proteomes" id="UP000692954">
    <property type="component" value="Unassembled WGS sequence"/>
</dbReference>
<organism evidence="2 3">
    <name type="scientific">Paramecium sonneborni</name>
    <dbReference type="NCBI Taxonomy" id="65129"/>
    <lineage>
        <taxon>Eukaryota</taxon>
        <taxon>Sar</taxon>
        <taxon>Alveolata</taxon>
        <taxon>Ciliophora</taxon>
        <taxon>Intramacronucleata</taxon>
        <taxon>Oligohymenophorea</taxon>
        <taxon>Peniculida</taxon>
        <taxon>Parameciidae</taxon>
        <taxon>Paramecium</taxon>
    </lineage>
</organism>
<evidence type="ECO:0000256" key="1">
    <source>
        <dbReference type="SAM" id="Coils"/>
    </source>
</evidence>
<dbReference type="AlphaFoldDB" id="A0A8S1PAY0"/>
<proteinExistence type="predicted"/>
<feature type="coiled-coil region" evidence="1">
    <location>
        <begin position="70"/>
        <end position="136"/>
    </location>
</feature>